<accession>A0A1H9FJK8</accession>
<dbReference type="AlphaFoldDB" id="A0A1H9FJK8"/>
<evidence type="ECO:0000256" key="2">
    <source>
        <dbReference type="ARBA" id="ARBA00022598"/>
    </source>
</evidence>
<dbReference type="STRING" id="1036181.SAMN05421756_103297"/>
<evidence type="ECO:0000259" key="3">
    <source>
        <dbReference type="Pfam" id="PF00501"/>
    </source>
</evidence>
<dbReference type="Gene3D" id="3.40.50.1820">
    <property type="entry name" value="alpha/beta hydrolase"/>
    <property type="match status" value="1"/>
</dbReference>
<reference evidence="6" key="1">
    <citation type="submission" date="2016-10" db="EMBL/GenBank/DDBJ databases">
        <authorList>
            <person name="Varghese N."/>
            <person name="Submissions S."/>
        </authorList>
    </citation>
    <scope>NUCLEOTIDE SEQUENCE [LARGE SCALE GENOMIC DNA]</scope>
    <source>
        <strain evidence="6">CGMCC 4.6856</strain>
    </source>
</reference>
<gene>
    <name evidence="5" type="ORF">SAMN05421756_103297</name>
</gene>
<proteinExistence type="inferred from homology"/>
<dbReference type="InterPro" id="IPR045851">
    <property type="entry name" value="AMP-bd_C_sf"/>
</dbReference>
<keyword evidence="6" id="KW-1185">Reference proteome</keyword>
<dbReference type="InterPro" id="IPR029058">
    <property type="entry name" value="AB_hydrolase_fold"/>
</dbReference>
<evidence type="ECO:0000313" key="5">
    <source>
        <dbReference type="EMBL" id="SEQ38087.1"/>
    </source>
</evidence>
<dbReference type="Gene3D" id="3.30.300.30">
    <property type="match status" value="1"/>
</dbReference>
<comment type="similarity">
    <text evidence="1">Belongs to the ATP-dependent AMP-binding enzyme family.</text>
</comment>
<dbReference type="RefSeq" id="WP_091179069.1">
    <property type="nucleotide sequence ID" value="NZ_FOFA01000003.1"/>
</dbReference>
<dbReference type="PANTHER" id="PTHR43201">
    <property type="entry name" value="ACYL-COA SYNTHETASE"/>
    <property type="match status" value="1"/>
</dbReference>
<feature type="domain" description="AB hydrolase-1" evidence="4">
    <location>
        <begin position="48"/>
        <end position="283"/>
    </location>
</feature>
<dbReference type="Gene3D" id="3.40.50.12780">
    <property type="entry name" value="N-terminal domain of ligase-like"/>
    <property type="match status" value="1"/>
</dbReference>
<evidence type="ECO:0000256" key="1">
    <source>
        <dbReference type="ARBA" id="ARBA00006432"/>
    </source>
</evidence>
<dbReference type="Pfam" id="PF00501">
    <property type="entry name" value="AMP-binding"/>
    <property type="match status" value="1"/>
</dbReference>
<dbReference type="PANTHER" id="PTHR43201:SF5">
    <property type="entry name" value="MEDIUM-CHAIN ACYL-COA LIGASE ACSF2, MITOCHONDRIAL"/>
    <property type="match status" value="1"/>
</dbReference>
<dbReference type="GO" id="GO:0031956">
    <property type="term" value="F:medium-chain fatty acid-CoA ligase activity"/>
    <property type="evidence" value="ECO:0007669"/>
    <property type="project" value="TreeGrafter"/>
</dbReference>
<dbReference type="Proteomes" id="UP000198504">
    <property type="component" value="Unassembled WGS sequence"/>
</dbReference>
<dbReference type="Pfam" id="PF00561">
    <property type="entry name" value="Abhydrolase_1"/>
    <property type="match status" value="1"/>
</dbReference>
<organism evidence="5 6">
    <name type="scientific">Microlunatus flavus</name>
    <dbReference type="NCBI Taxonomy" id="1036181"/>
    <lineage>
        <taxon>Bacteria</taxon>
        <taxon>Bacillati</taxon>
        <taxon>Actinomycetota</taxon>
        <taxon>Actinomycetes</taxon>
        <taxon>Propionibacteriales</taxon>
        <taxon>Propionibacteriaceae</taxon>
        <taxon>Microlunatus</taxon>
    </lineage>
</organism>
<keyword evidence="2 5" id="KW-0436">Ligase</keyword>
<evidence type="ECO:0000259" key="4">
    <source>
        <dbReference type="Pfam" id="PF00561"/>
    </source>
</evidence>
<dbReference type="InterPro" id="IPR000073">
    <property type="entry name" value="AB_hydrolase_1"/>
</dbReference>
<sequence>MTTPGEQPVEGLPGLDPRWSRFLTVPDASGEARRWHVLDNGVEPTEGTLLCVHGNPTWSYLWRRFLSEAAPGWRVVAVDQLGMGWSTRRAPARRLDDRVDDLGRLTEALGITGRTVLAAHDWGGLVGLGWVLEHREQVAGVVLTNTAVFQPLDQPFSALIRLARNPALRQLVCVQTPTFVRGAAALSRPPLDREVRRALAGPYADPSERAAIGDFVADVPLERDHPSRAAMERVAEGVRGLDVPALVLWGGRDPVFTDLHLHDLLDRLPHADVHRYGRASHLVTEDVPETATTAWRWIGEKVSTDGPETFERPAQQVDRTAIWAPITARATESGSAPAVVELHDGVVSTTSFAELEQGITDLALGLSDFGVRRGDRVAVLVTPGVGLTTAVFACWRVGAVVVVADAGLGVRGMAHALRSARPDHVIGIPKAVAALDALRVPGRRVVAGHLPAPLGLALRHPATVASLTARGAVLREHGTQLPSLGDTDEDVAVFFTSGATGPAKGVVYRAAQLQGQVARLAGLYAGDRDDAWVAAFPLFSLYGPAMGTAAAVPDMDPTRAGTLTAAALADAAAAVDGRVVFASPAALRNVVATAAALTDGQRASLARVRVLMSAGAPVPVGLLRRVQELVPNADLHTPYGMTEVLPVADITLPGIEAAGQGDGVCVGCPVPGVTIRLAPLDALGRATGELTTTAGVTGEILVEADHRKQRYDRLWATERASSRDAGHHRTGDVGHLDDEGRLWVEGRLVHVLSTADGPLTPVGVEQRVETLPEVVSAAVVGVGPAGTQQVVVVVVPAAAVSVRRPLAAGELAAAVRGVAGVEVAAVLAVPRLPVDIRHNSKIDRAAVSAWASQVLSGQRAGRLA</sequence>
<protein>
    <submittedName>
        <fullName evidence="5">Acyl-CoA synthetase (AMP-forming)/AMP-acid ligase II</fullName>
    </submittedName>
</protein>
<dbReference type="InterPro" id="IPR000873">
    <property type="entry name" value="AMP-dep_synth/lig_dom"/>
</dbReference>
<dbReference type="InterPro" id="IPR042099">
    <property type="entry name" value="ANL_N_sf"/>
</dbReference>
<evidence type="ECO:0000313" key="6">
    <source>
        <dbReference type="Proteomes" id="UP000198504"/>
    </source>
</evidence>
<name>A0A1H9FJK8_9ACTN</name>
<dbReference type="OrthoDB" id="812569at2"/>
<feature type="domain" description="AMP-dependent synthetase/ligase" evidence="3">
    <location>
        <begin position="328"/>
        <end position="703"/>
    </location>
</feature>
<dbReference type="GO" id="GO:0006631">
    <property type="term" value="P:fatty acid metabolic process"/>
    <property type="evidence" value="ECO:0007669"/>
    <property type="project" value="TreeGrafter"/>
</dbReference>
<dbReference type="SUPFAM" id="SSF53474">
    <property type="entry name" value="alpha/beta-Hydrolases"/>
    <property type="match status" value="1"/>
</dbReference>
<dbReference type="SUPFAM" id="SSF56801">
    <property type="entry name" value="Acetyl-CoA synthetase-like"/>
    <property type="match status" value="1"/>
</dbReference>
<dbReference type="EMBL" id="FOFA01000003">
    <property type="protein sequence ID" value="SEQ38087.1"/>
    <property type="molecule type" value="Genomic_DNA"/>
</dbReference>